<dbReference type="InterPro" id="IPR032585">
    <property type="entry name" value="DUF4912"/>
</dbReference>
<evidence type="ECO:0000313" key="2">
    <source>
        <dbReference type="Proteomes" id="UP000275368"/>
    </source>
</evidence>
<dbReference type="OrthoDB" id="9812700at2"/>
<accession>A0A3G9IP34</accession>
<dbReference type="Pfam" id="PF16258">
    <property type="entry name" value="DUF4912"/>
    <property type="match status" value="1"/>
</dbReference>
<evidence type="ECO:0000313" key="1">
    <source>
        <dbReference type="EMBL" id="BBH20116.1"/>
    </source>
</evidence>
<reference evidence="1 2" key="1">
    <citation type="submission" date="2018-11" db="EMBL/GenBank/DDBJ databases">
        <title>Complete genome sequence of Paenibacillus baekrokdamisoli strain KCTC 33723.</title>
        <authorList>
            <person name="Kang S.W."/>
            <person name="Lee K.C."/>
            <person name="Kim K.K."/>
            <person name="Kim J.S."/>
            <person name="Kim D.S."/>
            <person name="Ko S.H."/>
            <person name="Yang S.H."/>
            <person name="Lee J.S."/>
        </authorList>
    </citation>
    <scope>NUCLEOTIDE SEQUENCE [LARGE SCALE GENOMIC DNA]</scope>
    <source>
        <strain evidence="1 2">KCTC 33723</strain>
    </source>
</reference>
<protein>
    <submittedName>
        <fullName evidence="1">Uncharacterized protein</fullName>
    </submittedName>
</protein>
<dbReference type="AlphaFoldDB" id="A0A3G9IP34"/>
<sequence length="216" mass="25479">MDMTTILKLLETGKTQKEIAEQLGVPVGKLRYQLTNQRKIASANAFVLDRGLEDYEIIQEAYGLDRLFALPRDTESLYLYWELTSDRKRMVEEHFRCGWMDLPKMLRVYDVSFFYFEGDNFNRYWDFSINQEANNWFVKGISSNCSYVIDYGTTTIDGRFVTILRSNTVKTPPKEERFDGENRWTRMEVTPTEDISMMDWQGHFTGYSLSLPNTER</sequence>
<name>A0A3G9IP34_9BACL</name>
<proteinExistence type="predicted"/>
<organism evidence="1 2">
    <name type="scientific">Paenibacillus baekrokdamisoli</name>
    <dbReference type="NCBI Taxonomy" id="1712516"/>
    <lineage>
        <taxon>Bacteria</taxon>
        <taxon>Bacillati</taxon>
        <taxon>Bacillota</taxon>
        <taxon>Bacilli</taxon>
        <taxon>Bacillales</taxon>
        <taxon>Paenibacillaceae</taxon>
        <taxon>Paenibacillus</taxon>
    </lineage>
</organism>
<dbReference type="EMBL" id="AP019308">
    <property type="protein sequence ID" value="BBH20116.1"/>
    <property type="molecule type" value="Genomic_DNA"/>
</dbReference>
<dbReference type="Proteomes" id="UP000275368">
    <property type="component" value="Chromosome"/>
</dbReference>
<dbReference type="KEGG" id="pbk:Back11_14610"/>
<gene>
    <name evidence="1" type="ORF">Back11_14610</name>
</gene>
<keyword evidence="2" id="KW-1185">Reference proteome</keyword>